<dbReference type="CDD" id="cd24008">
    <property type="entry name" value="ASKHA_NBD_GLK"/>
    <property type="match status" value="1"/>
</dbReference>
<keyword evidence="1 3" id="KW-0808">Transferase</keyword>
<name>A0A7C3GV26_9BACT</name>
<evidence type="ECO:0000256" key="4">
    <source>
        <dbReference type="RuleBase" id="RU004046"/>
    </source>
</evidence>
<dbReference type="HAMAP" id="MF_00524">
    <property type="entry name" value="Glucokinase"/>
    <property type="match status" value="1"/>
</dbReference>
<dbReference type="GO" id="GO:0006096">
    <property type="term" value="P:glycolytic process"/>
    <property type="evidence" value="ECO:0007669"/>
    <property type="project" value="UniProtKB-UniRule"/>
</dbReference>
<keyword evidence="3" id="KW-0547">Nucleotide-binding</keyword>
<dbReference type="GO" id="GO:0005524">
    <property type="term" value="F:ATP binding"/>
    <property type="evidence" value="ECO:0007669"/>
    <property type="project" value="UniProtKB-UniRule"/>
</dbReference>
<keyword evidence="3" id="KW-0067">ATP-binding</keyword>
<dbReference type="AlphaFoldDB" id="A0A7C3GV26"/>
<dbReference type="GO" id="GO:0005829">
    <property type="term" value="C:cytosol"/>
    <property type="evidence" value="ECO:0007669"/>
    <property type="project" value="TreeGrafter"/>
</dbReference>
<comment type="subcellular location">
    <subcellularLocation>
        <location evidence="3">Cytoplasm</location>
    </subcellularLocation>
</comment>
<dbReference type="EC" id="2.7.1.2" evidence="3"/>
<keyword evidence="3" id="KW-0963">Cytoplasm</keyword>
<evidence type="ECO:0000256" key="2">
    <source>
        <dbReference type="ARBA" id="ARBA00022777"/>
    </source>
</evidence>
<protein>
    <recommendedName>
        <fullName evidence="3">Glucokinase</fullName>
        <ecNumber evidence="3">2.7.1.2</ecNumber>
    </recommendedName>
    <alternativeName>
        <fullName evidence="3">Glucose kinase</fullName>
    </alternativeName>
</protein>
<keyword evidence="3" id="KW-0324">Glycolysis</keyword>
<evidence type="ECO:0000256" key="1">
    <source>
        <dbReference type="ARBA" id="ARBA00022679"/>
    </source>
</evidence>
<reference evidence="5" key="1">
    <citation type="journal article" date="2020" name="mSystems">
        <title>Genome- and Community-Level Interaction Insights into Carbon Utilization and Element Cycling Functions of Hydrothermarchaeota in Hydrothermal Sediment.</title>
        <authorList>
            <person name="Zhou Z."/>
            <person name="Liu Y."/>
            <person name="Xu W."/>
            <person name="Pan J."/>
            <person name="Luo Z.H."/>
            <person name="Li M."/>
        </authorList>
    </citation>
    <scope>NUCLEOTIDE SEQUENCE [LARGE SCALE GENOMIC DNA]</scope>
    <source>
        <strain evidence="5">HyVt-483</strain>
    </source>
</reference>
<dbReference type="InterPro" id="IPR050201">
    <property type="entry name" value="Bacterial_glucokinase"/>
</dbReference>
<accession>A0A7C3GV26</accession>
<dbReference type="PANTHER" id="PTHR47690:SF1">
    <property type="entry name" value="GLUCOKINASE"/>
    <property type="match status" value="1"/>
</dbReference>
<dbReference type="Gene3D" id="3.40.367.20">
    <property type="match status" value="1"/>
</dbReference>
<dbReference type="PANTHER" id="PTHR47690">
    <property type="entry name" value="GLUCOKINASE"/>
    <property type="match status" value="1"/>
</dbReference>
<dbReference type="GO" id="GO:0005536">
    <property type="term" value="F:D-glucose binding"/>
    <property type="evidence" value="ECO:0007669"/>
    <property type="project" value="InterPro"/>
</dbReference>
<dbReference type="EMBL" id="DRMH01000076">
    <property type="protein sequence ID" value="HFC97964.1"/>
    <property type="molecule type" value="Genomic_DNA"/>
</dbReference>
<dbReference type="Proteomes" id="UP000886043">
    <property type="component" value="Unassembled WGS sequence"/>
</dbReference>
<sequence length="315" mass="33905">MILAADIGGTRARVALFAENGPLRPRRLRVFSSREFAGLLPLLRRYLAQTGESPRLASLALAGPVLGRKVHLTNLGWTVEASGLERGLGLERVFLLNDLEALAYALPALSSSQVEVLKPGRPRGRVCAVVAPGTGLGEAILIRTPEGPLVLPTEGGHAEFPPQTEEEWALFRHLRKRYGHVSLERVISGPGLSSVGAFFSGRESPPEDLVSRAREGDPAAEKAVRLVTRALGREAGSLAVKTLALGGVYLAGGLAPALKPWFAEEFLPAFLDKGRLRSLLEKIPVKLVRHPYAALLGAARYARLSMRISRSVSDK</sequence>
<proteinExistence type="inferred from homology"/>
<comment type="similarity">
    <text evidence="3 4">Belongs to the bacterial glucokinase family.</text>
</comment>
<dbReference type="Gene3D" id="3.30.420.40">
    <property type="match status" value="1"/>
</dbReference>
<comment type="caution">
    <text evidence="5">The sequence shown here is derived from an EMBL/GenBank/DDBJ whole genome shotgun (WGS) entry which is preliminary data.</text>
</comment>
<dbReference type="Pfam" id="PF02685">
    <property type="entry name" value="Glucokinase"/>
    <property type="match status" value="1"/>
</dbReference>
<dbReference type="InterPro" id="IPR043129">
    <property type="entry name" value="ATPase_NBD"/>
</dbReference>
<keyword evidence="2 3" id="KW-0418">Kinase</keyword>
<feature type="binding site" evidence="3">
    <location>
        <begin position="5"/>
        <end position="10"/>
    </location>
    <ligand>
        <name>ATP</name>
        <dbReference type="ChEBI" id="CHEBI:30616"/>
    </ligand>
</feature>
<dbReference type="GO" id="GO:0004340">
    <property type="term" value="F:glucokinase activity"/>
    <property type="evidence" value="ECO:0007669"/>
    <property type="project" value="UniProtKB-UniRule"/>
</dbReference>
<evidence type="ECO:0000256" key="3">
    <source>
        <dbReference type="HAMAP-Rule" id="MF_00524"/>
    </source>
</evidence>
<dbReference type="InterPro" id="IPR003836">
    <property type="entry name" value="Glucokinase"/>
</dbReference>
<evidence type="ECO:0000313" key="5">
    <source>
        <dbReference type="EMBL" id="HFC97964.1"/>
    </source>
</evidence>
<gene>
    <name evidence="3" type="primary">glk</name>
    <name evidence="5" type="ORF">ENJ40_05855</name>
</gene>
<comment type="catalytic activity">
    <reaction evidence="3">
        <text>D-glucose + ATP = D-glucose 6-phosphate + ADP + H(+)</text>
        <dbReference type="Rhea" id="RHEA:17825"/>
        <dbReference type="ChEBI" id="CHEBI:4167"/>
        <dbReference type="ChEBI" id="CHEBI:15378"/>
        <dbReference type="ChEBI" id="CHEBI:30616"/>
        <dbReference type="ChEBI" id="CHEBI:61548"/>
        <dbReference type="ChEBI" id="CHEBI:456216"/>
        <dbReference type="EC" id="2.7.1.2"/>
    </reaction>
</comment>
<organism evidence="5">
    <name type="scientific">Thermosulfurimonas dismutans</name>
    <dbReference type="NCBI Taxonomy" id="999894"/>
    <lineage>
        <taxon>Bacteria</taxon>
        <taxon>Pseudomonadati</taxon>
        <taxon>Thermodesulfobacteriota</taxon>
        <taxon>Thermodesulfobacteria</taxon>
        <taxon>Thermodesulfobacteriales</taxon>
        <taxon>Thermodesulfobacteriaceae</taxon>
        <taxon>Thermosulfurimonas</taxon>
    </lineage>
</organism>
<dbReference type="SUPFAM" id="SSF53067">
    <property type="entry name" value="Actin-like ATPase domain"/>
    <property type="match status" value="1"/>
</dbReference>